<dbReference type="STRING" id="1837282.A6F49_05995"/>
<dbReference type="EMBL" id="LXEY01000011">
    <property type="protein sequence ID" value="OAV62494.1"/>
    <property type="molecule type" value="Genomic_DNA"/>
</dbReference>
<feature type="domain" description="ABC transmembrane type-1" evidence="7">
    <location>
        <begin position="15"/>
        <end position="197"/>
    </location>
</feature>
<keyword evidence="4 6" id="KW-1133">Transmembrane helix</keyword>
<dbReference type="CDD" id="cd06261">
    <property type="entry name" value="TM_PBP2"/>
    <property type="match status" value="1"/>
</dbReference>
<feature type="transmembrane region" description="Helical" evidence="6">
    <location>
        <begin position="81"/>
        <end position="100"/>
    </location>
</feature>
<dbReference type="Pfam" id="PF00528">
    <property type="entry name" value="BPD_transp_1"/>
    <property type="match status" value="1"/>
</dbReference>
<dbReference type="GO" id="GO:0055085">
    <property type="term" value="P:transmembrane transport"/>
    <property type="evidence" value="ECO:0007669"/>
    <property type="project" value="InterPro"/>
</dbReference>
<dbReference type="InterPro" id="IPR051204">
    <property type="entry name" value="ABC_transp_perm/SBD"/>
</dbReference>
<dbReference type="PROSITE" id="PS50928">
    <property type="entry name" value="ABC_TM1"/>
    <property type="match status" value="1"/>
</dbReference>
<keyword evidence="2 6" id="KW-0813">Transport</keyword>
<name>A0A1B7M1N8_9MICC</name>
<dbReference type="AlphaFoldDB" id="A0A1B7M1N8"/>
<dbReference type="InterPro" id="IPR035906">
    <property type="entry name" value="MetI-like_sf"/>
</dbReference>
<dbReference type="PANTHER" id="PTHR30177:SF4">
    <property type="entry name" value="OSMOPROTECTANT IMPORT PERMEASE PROTEIN OSMW"/>
    <property type="match status" value="1"/>
</dbReference>
<feature type="transmembrane region" description="Helical" evidence="6">
    <location>
        <begin position="50"/>
        <end position="75"/>
    </location>
</feature>
<dbReference type="InterPro" id="IPR000515">
    <property type="entry name" value="MetI-like"/>
</dbReference>
<sequence>MNWVAQNVELILRALGWHLALSLPAILAALVCAIPLGWLAHRLPRWSGTIITGSGLLFAIPSLPLLIVLPVITGAGLRDGINVVVALTLYGIALLVRSVAEGFNAVPLDTRLTATALGYTAWRKFFTVELPLATPTILTGLRVVSASTIALCTVGAVLGIPSLGTLFTDGFQRQIFAEILTGIILTLGLAGAFDALLVIAGRMLLPWQRKRGA</sequence>
<evidence type="ECO:0000256" key="2">
    <source>
        <dbReference type="ARBA" id="ARBA00022448"/>
    </source>
</evidence>
<evidence type="ECO:0000256" key="1">
    <source>
        <dbReference type="ARBA" id="ARBA00004141"/>
    </source>
</evidence>
<dbReference type="Proteomes" id="UP000078292">
    <property type="component" value="Unassembled WGS sequence"/>
</dbReference>
<feature type="transmembrane region" description="Helical" evidence="6">
    <location>
        <begin position="143"/>
        <end position="167"/>
    </location>
</feature>
<evidence type="ECO:0000313" key="8">
    <source>
        <dbReference type="EMBL" id="OAV62494.1"/>
    </source>
</evidence>
<keyword evidence="9" id="KW-1185">Reference proteome</keyword>
<organism evidence="8 9">
    <name type="scientific">Enteractinococcus helveticum</name>
    <dbReference type="NCBI Taxonomy" id="1837282"/>
    <lineage>
        <taxon>Bacteria</taxon>
        <taxon>Bacillati</taxon>
        <taxon>Actinomycetota</taxon>
        <taxon>Actinomycetes</taxon>
        <taxon>Micrococcales</taxon>
        <taxon>Micrococcaceae</taxon>
    </lineage>
</organism>
<proteinExistence type="inferred from homology"/>
<dbReference type="SUPFAM" id="SSF161098">
    <property type="entry name" value="MetI-like"/>
    <property type="match status" value="1"/>
</dbReference>
<keyword evidence="3 6" id="KW-0812">Transmembrane</keyword>
<dbReference type="OrthoDB" id="3233284at2"/>
<protein>
    <submittedName>
        <fullName evidence="8">ABC transporter permease</fullName>
    </submittedName>
</protein>
<reference evidence="8 9" key="1">
    <citation type="submission" date="2016-04" db="EMBL/GenBank/DDBJ databases">
        <title>First whole genome shotgun sequence of the bacterium Enteractinococcus sp. strain UASWS1574.</title>
        <authorList>
            <person name="Crovadore J."/>
            <person name="Chablais R."/>
            <person name="Lefort F."/>
        </authorList>
    </citation>
    <scope>NUCLEOTIDE SEQUENCE [LARGE SCALE GENOMIC DNA]</scope>
    <source>
        <strain evidence="8 9">UASWS1574</strain>
    </source>
</reference>
<comment type="subcellular location">
    <subcellularLocation>
        <location evidence="6">Cell membrane</location>
        <topology evidence="6">Multi-pass membrane protein</topology>
    </subcellularLocation>
    <subcellularLocation>
        <location evidence="1">Membrane</location>
        <topology evidence="1">Multi-pass membrane protein</topology>
    </subcellularLocation>
</comment>
<evidence type="ECO:0000256" key="3">
    <source>
        <dbReference type="ARBA" id="ARBA00022692"/>
    </source>
</evidence>
<comment type="similarity">
    <text evidence="6">Belongs to the binding-protein-dependent transport system permease family.</text>
</comment>
<dbReference type="Gene3D" id="1.10.3720.10">
    <property type="entry name" value="MetI-like"/>
    <property type="match status" value="1"/>
</dbReference>
<feature type="transmembrane region" description="Helical" evidence="6">
    <location>
        <begin position="15"/>
        <end position="38"/>
    </location>
</feature>
<dbReference type="GO" id="GO:0031460">
    <property type="term" value="P:glycine betaine transport"/>
    <property type="evidence" value="ECO:0007669"/>
    <property type="project" value="TreeGrafter"/>
</dbReference>
<dbReference type="GO" id="GO:0005886">
    <property type="term" value="C:plasma membrane"/>
    <property type="evidence" value="ECO:0007669"/>
    <property type="project" value="UniProtKB-SubCell"/>
</dbReference>
<comment type="caution">
    <text evidence="8">The sequence shown here is derived from an EMBL/GenBank/DDBJ whole genome shotgun (WGS) entry which is preliminary data.</text>
</comment>
<dbReference type="PANTHER" id="PTHR30177">
    <property type="entry name" value="GLYCINE BETAINE/L-PROLINE TRANSPORT SYSTEM PERMEASE PROTEIN PROW"/>
    <property type="match status" value="1"/>
</dbReference>
<keyword evidence="5 6" id="KW-0472">Membrane</keyword>
<evidence type="ECO:0000256" key="6">
    <source>
        <dbReference type="RuleBase" id="RU363032"/>
    </source>
</evidence>
<evidence type="ECO:0000313" key="9">
    <source>
        <dbReference type="Proteomes" id="UP000078292"/>
    </source>
</evidence>
<evidence type="ECO:0000259" key="7">
    <source>
        <dbReference type="PROSITE" id="PS50928"/>
    </source>
</evidence>
<evidence type="ECO:0000256" key="4">
    <source>
        <dbReference type="ARBA" id="ARBA00022989"/>
    </source>
</evidence>
<feature type="transmembrane region" description="Helical" evidence="6">
    <location>
        <begin position="179"/>
        <end position="205"/>
    </location>
</feature>
<gene>
    <name evidence="8" type="ORF">A6F49_05995</name>
</gene>
<dbReference type="RefSeq" id="WP_043056968.1">
    <property type="nucleotide sequence ID" value="NZ_LXEY01000011.1"/>
</dbReference>
<accession>A0A1B7M1N8</accession>
<evidence type="ECO:0000256" key="5">
    <source>
        <dbReference type="ARBA" id="ARBA00023136"/>
    </source>
</evidence>